<accession>A0A1Q8E5U9</accession>
<protein>
    <recommendedName>
        <fullName evidence="4">DUF624 domain-containing protein</fullName>
    </recommendedName>
</protein>
<dbReference type="AlphaFoldDB" id="A0A1Q8E5U9"/>
<feature type="transmembrane region" description="Helical" evidence="1">
    <location>
        <begin position="148"/>
        <end position="171"/>
    </location>
</feature>
<dbReference type="InterPro" id="IPR006938">
    <property type="entry name" value="DUF624"/>
</dbReference>
<feature type="transmembrane region" description="Helical" evidence="1">
    <location>
        <begin position="107"/>
        <end position="128"/>
    </location>
</feature>
<dbReference type="Pfam" id="PF04854">
    <property type="entry name" value="DUF624"/>
    <property type="match status" value="1"/>
</dbReference>
<keyword evidence="1" id="KW-0472">Membrane</keyword>
<keyword evidence="1" id="KW-1133">Transmembrane helix</keyword>
<evidence type="ECO:0000256" key="1">
    <source>
        <dbReference type="SAM" id="Phobius"/>
    </source>
</evidence>
<evidence type="ECO:0000313" key="2">
    <source>
        <dbReference type="EMBL" id="OLF47169.1"/>
    </source>
</evidence>
<proteinExistence type="predicted"/>
<reference evidence="3" key="1">
    <citation type="submission" date="2016-12" db="EMBL/GenBank/DDBJ databases">
        <authorList>
            <person name="Gulvik C.A."/>
        </authorList>
    </citation>
    <scope>NUCLEOTIDE SEQUENCE [LARGE SCALE GENOMIC DNA]</scope>
    <source>
        <strain evidence="3">NED12-00049-6B</strain>
    </source>
</reference>
<name>A0A1Q8E5U9_9STRE</name>
<keyword evidence="3" id="KW-1185">Reference proteome</keyword>
<keyword evidence="1" id="KW-0812">Transmembrane</keyword>
<gene>
    <name evidence="2" type="ORF">BU202_08795</name>
</gene>
<dbReference type="Proteomes" id="UP000186890">
    <property type="component" value="Unassembled WGS sequence"/>
</dbReference>
<comment type="caution">
    <text evidence="2">The sequence shown here is derived from an EMBL/GenBank/DDBJ whole genome shotgun (WGS) entry which is preliminary data.</text>
</comment>
<sequence>MEGIFHPNGLAMKCMNWLADMCQIQLLWIFYSLRGGVVLGLFPATRAMFYVHRQLIMKNNTTSLAQQFKIEYHQNFKRANQMGYLIIGIGAMLIFYLRSTLLLKNSFAFYFVGLAYALIVFFVLLNLYMLVMLSHLNLDERKAWRQALLIIFLSPGHTLLILLLLFAFLFMTRIVPVLTPVILVAVFSYFVSYVALKAINKLICHYQ</sequence>
<dbReference type="RefSeq" id="WP_075105410.1">
    <property type="nucleotide sequence ID" value="NZ_MSJM01000008.1"/>
</dbReference>
<feature type="transmembrane region" description="Helical" evidence="1">
    <location>
        <begin position="82"/>
        <end position="101"/>
    </location>
</feature>
<feature type="transmembrane region" description="Helical" evidence="1">
    <location>
        <begin position="177"/>
        <end position="196"/>
    </location>
</feature>
<evidence type="ECO:0008006" key="4">
    <source>
        <dbReference type="Google" id="ProtNLM"/>
    </source>
</evidence>
<evidence type="ECO:0000313" key="3">
    <source>
        <dbReference type="Proteomes" id="UP000186890"/>
    </source>
</evidence>
<feature type="transmembrane region" description="Helical" evidence="1">
    <location>
        <begin position="26"/>
        <end position="49"/>
    </location>
</feature>
<dbReference type="OrthoDB" id="2185447at2"/>
<dbReference type="EMBL" id="MSJM01000008">
    <property type="protein sequence ID" value="OLF47169.1"/>
    <property type="molecule type" value="Genomic_DNA"/>
</dbReference>
<organism evidence="2 3">
    <name type="scientific">Streptococcus cuniculi</name>
    <dbReference type="NCBI Taxonomy" id="1432788"/>
    <lineage>
        <taxon>Bacteria</taxon>
        <taxon>Bacillati</taxon>
        <taxon>Bacillota</taxon>
        <taxon>Bacilli</taxon>
        <taxon>Lactobacillales</taxon>
        <taxon>Streptococcaceae</taxon>
        <taxon>Streptococcus</taxon>
    </lineage>
</organism>